<dbReference type="Gene3D" id="2.40.10.10">
    <property type="entry name" value="Trypsin-like serine proteases"/>
    <property type="match status" value="1"/>
</dbReference>
<comment type="caution">
    <text evidence="9">The sequence shown here is derived from an EMBL/GenBank/DDBJ whole genome shotgun (WGS) entry which is preliminary data.</text>
</comment>
<protein>
    <submittedName>
        <fullName evidence="9">Serine protease family S01A</fullName>
    </submittedName>
</protein>
<evidence type="ECO:0000256" key="1">
    <source>
        <dbReference type="ARBA" id="ARBA00007664"/>
    </source>
</evidence>
<dbReference type="OrthoDB" id="71560at2759"/>
<reference evidence="9 10" key="1">
    <citation type="journal article" date="2014" name="Genome Biol. Evol.">
        <title>The secreted proteins of Achlya hypogyna and Thraustotheca clavata identify the ancestral oomycete secretome and reveal gene acquisitions by horizontal gene transfer.</title>
        <authorList>
            <person name="Misner I."/>
            <person name="Blouin N."/>
            <person name="Leonard G."/>
            <person name="Richards T.A."/>
            <person name="Lane C.E."/>
        </authorList>
    </citation>
    <scope>NUCLEOTIDE SEQUENCE [LARGE SCALE GENOMIC DNA]</scope>
    <source>
        <strain evidence="9 10">ATCC 48635</strain>
    </source>
</reference>
<keyword evidence="6" id="KW-0378">Hydrolase</keyword>
<dbReference type="InterPro" id="IPR001314">
    <property type="entry name" value="Peptidase_S1A"/>
</dbReference>
<evidence type="ECO:0000256" key="5">
    <source>
        <dbReference type="ARBA" id="ARBA00023180"/>
    </source>
</evidence>
<dbReference type="PANTHER" id="PTHR24276:SF98">
    <property type="entry name" value="FI18310P1-RELATED"/>
    <property type="match status" value="1"/>
</dbReference>
<comment type="similarity">
    <text evidence="1">Belongs to the peptidase S1 family.</text>
</comment>
<dbReference type="PANTHER" id="PTHR24276">
    <property type="entry name" value="POLYSERASE-RELATED"/>
    <property type="match status" value="1"/>
</dbReference>
<dbReference type="SUPFAM" id="SSF50494">
    <property type="entry name" value="Trypsin-like serine proteases"/>
    <property type="match status" value="1"/>
</dbReference>
<feature type="chain" id="PRO_5013161939" evidence="7">
    <location>
        <begin position="19"/>
        <end position="274"/>
    </location>
</feature>
<dbReference type="CDD" id="cd00190">
    <property type="entry name" value="Tryp_SPc"/>
    <property type="match status" value="1"/>
</dbReference>
<evidence type="ECO:0000256" key="6">
    <source>
        <dbReference type="RuleBase" id="RU363034"/>
    </source>
</evidence>
<dbReference type="EMBL" id="JNBR01001863">
    <property type="protein sequence ID" value="OQR84417.1"/>
    <property type="molecule type" value="Genomic_DNA"/>
</dbReference>
<keyword evidence="6 9" id="KW-0645">Protease</keyword>
<dbReference type="GO" id="GO:0006508">
    <property type="term" value="P:proteolysis"/>
    <property type="evidence" value="ECO:0007669"/>
    <property type="project" value="UniProtKB-KW"/>
</dbReference>
<keyword evidence="4" id="KW-1015">Disulfide bond</keyword>
<dbReference type="FunFam" id="2.40.10.10:FF:000002">
    <property type="entry name" value="Transmembrane protease serine"/>
    <property type="match status" value="1"/>
</dbReference>
<proteinExistence type="inferred from homology"/>
<sequence length="274" mass="28524">MKLQCALAALCFAAYAAANTAPEVAPEVALDAAPEDSHPEIVGGTEVPVGKYKYITGLRGGSATSGSRCGGSLIAPKYVLTAAHCVDGFKIDYAAVGTHYTSGGADGERIRVVKATKHPKWSSSNMRYDFAILELERASTETPVTVSFDDDASNAPGVTAKVRGWGTTSSGGVQSKVLLEVGVKVWDNAQCAKNLAGIHETMICAGGVKGQDSCQGDSGGPLTAVKNGQEVQIGVVSWGEGCALANKPGVYSRLSYAKDFITPYLTKTTNLRTN</sequence>
<dbReference type="Proteomes" id="UP000243579">
    <property type="component" value="Unassembled WGS sequence"/>
</dbReference>
<evidence type="ECO:0000256" key="4">
    <source>
        <dbReference type="ARBA" id="ARBA00023157"/>
    </source>
</evidence>
<dbReference type="InterPro" id="IPR009003">
    <property type="entry name" value="Peptidase_S1_PA"/>
</dbReference>
<dbReference type="PROSITE" id="PS00134">
    <property type="entry name" value="TRYPSIN_HIS"/>
    <property type="match status" value="1"/>
</dbReference>
<dbReference type="InterPro" id="IPR018114">
    <property type="entry name" value="TRYPSIN_HIS"/>
</dbReference>
<evidence type="ECO:0000256" key="2">
    <source>
        <dbReference type="ARBA" id="ARBA00022729"/>
    </source>
</evidence>
<dbReference type="SMART" id="SM00020">
    <property type="entry name" value="Tryp_SPc"/>
    <property type="match status" value="1"/>
</dbReference>
<dbReference type="GO" id="GO:0004252">
    <property type="term" value="F:serine-type endopeptidase activity"/>
    <property type="evidence" value="ECO:0007669"/>
    <property type="project" value="InterPro"/>
</dbReference>
<dbReference type="Pfam" id="PF00089">
    <property type="entry name" value="Trypsin"/>
    <property type="match status" value="1"/>
</dbReference>
<keyword evidence="6" id="KW-0720">Serine protease</keyword>
<dbReference type="PROSITE" id="PS00135">
    <property type="entry name" value="TRYPSIN_SER"/>
    <property type="match status" value="1"/>
</dbReference>
<keyword evidence="5" id="KW-0325">Glycoprotein</keyword>
<dbReference type="InterPro" id="IPR043504">
    <property type="entry name" value="Peptidase_S1_PA_chymotrypsin"/>
</dbReference>
<organism evidence="9 10">
    <name type="scientific">Achlya hypogyna</name>
    <name type="common">Oomycete</name>
    <name type="synonym">Protoachlya hypogyna</name>
    <dbReference type="NCBI Taxonomy" id="1202772"/>
    <lineage>
        <taxon>Eukaryota</taxon>
        <taxon>Sar</taxon>
        <taxon>Stramenopiles</taxon>
        <taxon>Oomycota</taxon>
        <taxon>Saprolegniomycetes</taxon>
        <taxon>Saprolegniales</taxon>
        <taxon>Achlyaceae</taxon>
        <taxon>Achlya</taxon>
    </lineage>
</organism>
<evidence type="ECO:0000313" key="9">
    <source>
        <dbReference type="EMBL" id="OQR84417.1"/>
    </source>
</evidence>
<dbReference type="PROSITE" id="PS50240">
    <property type="entry name" value="TRYPSIN_DOM"/>
    <property type="match status" value="1"/>
</dbReference>
<dbReference type="AlphaFoldDB" id="A0A1V9YFJ7"/>
<evidence type="ECO:0000313" key="10">
    <source>
        <dbReference type="Proteomes" id="UP000243579"/>
    </source>
</evidence>
<gene>
    <name evidence="9" type="ORF">ACHHYP_13397</name>
</gene>
<evidence type="ECO:0000256" key="3">
    <source>
        <dbReference type="ARBA" id="ARBA00023026"/>
    </source>
</evidence>
<dbReference type="PRINTS" id="PR00722">
    <property type="entry name" value="CHYMOTRYPSIN"/>
</dbReference>
<feature type="signal peptide" evidence="7">
    <location>
        <begin position="1"/>
        <end position="18"/>
    </location>
</feature>
<evidence type="ECO:0000256" key="7">
    <source>
        <dbReference type="SAM" id="SignalP"/>
    </source>
</evidence>
<dbReference type="STRING" id="1202772.A0A1V9YFJ7"/>
<name>A0A1V9YFJ7_ACHHY</name>
<dbReference type="InterPro" id="IPR050430">
    <property type="entry name" value="Peptidase_S1"/>
</dbReference>
<keyword evidence="2 7" id="KW-0732">Signal</keyword>
<accession>A0A1V9YFJ7</accession>
<evidence type="ECO:0000259" key="8">
    <source>
        <dbReference type="PROSITE" id="PS50240"/>
    </source>
</evidence>
<feature type="domain" description="Peptidase S1" evidence="8">
    <location>
        <begin position="41"/>
        <end position="270"/>
    </location>
</feature>
<dbReference type="InterPro" id="IPR001254">
    <property type="entry name" value="Trypsin_dom"/>
</dbReference>
<dbReference type="InterPro" id="IPR033116">
    <property type="entry name" value="TRYPSIN_SER"/>
</dbReference>
<keyword evidence="10" id="KW-1185">Reference proteome</keyword>
<keyword evidence="3" id="KW-0843">Virulence</keyword>